<name>A0A918MGR6_9RHOB</name>
<dbReference type="Proteomes" id="UP000628984">
    <property type="component" value="Unassembled WGS sequence"/>
</dbReference>
<protein>
    <submittedName>
        <fullName evidence="1">Uncharacterized protein</fullName>
    </submittedName>
</protein>
<organism evidence="1 2">
    <name type="scientific">Gemmobacter lanyuensis</name>
    <dbReference type="NCBI Taxonomy" id="1054497"/>
    <lineage>
        <taxon>Bacteria</taxon>
        <taxon>Pseudomonadati</taxon>
        <taxon>Pseudomonadota</taxon>
        <taxon>Alphaproteobacteria</taxon>
        <taxon>Rhodobacterales</taxon>
        <taxon>Paracoccaceae</taxon>
        <taxon>Gemmobacter</taxon>
    </lineage>
</organism>
<reference evidence="1" key="2">
    <citation type="submission" date="2020-09" db="EMBL/GenBank/DDBJ databases">
        <authorList>
            <person name="Sun Q."/>
            <person name="Kim S."/>
        </authorList>
    </citation>
    <scope>NUCLEOTIDE SEQUENCE</scope>
    <source>
        <strain evidence="1">KCTC 23714</strain>
    </source>
</reference>
<dbReference type="RefSeq" id="WP_189631912.1">
    <property type="nucleotide sequence ID" value="NZ_BMYQ01000001.1"/>
</dbReference>
<keyword evidence="2" id="KW-1185">Reference proteome</keyword>
<gene>
    <name evidence="1" type="ORF">GCM10011452_01670</name>
</gene>
<evidence type="ECO:0000313" key="2">
    <source>
        <dbReference type="Proteomes" id="UP000628984"/>
    </source>
</evidence>
<dbReference type="EMBL" id="BMYQ01000001">
    <property type="protein sequence ID" value="GGW21413.1"/>
    <property type="molecule type" value="Genomic_DNA"/>
</dbReference>
<evidence type="ECO:0000313" key="1">
    <source>
        <dbReference type="EMBL" id="GGW21413.1"/>
    </source>
</evidence>
<comment type="caution">
    <text evidence="1">The sequence shown here is derived from an EMBL/GenBank/DDBJ whole genome shotgun (WGS) entry which is preliminary data.</text>
</comment>
<reference evidence="1" key="1">
    <citation type="journal article" date="2014" name="Int. J. Syst. Evol. Microbiol.">
        <title>Complete genome sequence of Corynebacterium casei LMG S-19264T (=DSM 44701T), isolated from a smear-ripened cheese.</title>
        <authorList>
            <consortium name="US DOE Joint Genome Institute (JGI-PGF)"/>
            <person name="Walter F."/>
            <person name="Albersmeier A."/>
            <person name="Kalinowski J."/>
            <person name="Ruckert C."/>
        </authorList>
    </citation>
    <scope>NUCLEOTIDE SEQUENCE</scope>
    <source>
        <strain evidence="1">KCTC 23714</strain>
    </source>
</reference>
<accession>A0A918MGR6</accession>
<proteinExistence type="predicted"/>
<dbReference type="AlphaFoldDB" id="A0A918MGR6"/>
<sequence>MMHTDFSKTTAAEEIVVAMRDGLGLGAAAPDHDAVFARRMEQIDRARQQIAVPRGLFRREAVKRTRLFG</sequence>